<keyword evidence="5" id="KW-1185">Reference proteome</keyword>
<keyword evidence="2" id="KW-0472">Membrane</keyword>
<organism evidence="4 5">
    <name type="scientific">Microbacterium bovistercoris</name>
    <dbReference type="NCBI Taxonomy" id="2293570"/>
    <lineage>
        <taxon>Bacteria</taxon>
        <taxon>Bacillati</taxon>
        <taxon>Actinomycetota</taxon>
        <taxon>Actinomycetes</taxon>
        <taxon>Micrococcales</taxon>
        <taxon>Microbacteriaceae</taxon>
        <taxon>Microbacterium</taxon>
    </lineage>
</organism>
<feature type="domain" description="DUF8094" evidence="3">
    <location>
        <begin position="313"/>
        <end position="600"/>
    </location>
</feature>
<feature type="compositionally biased region" description="Basic and acidic residues" evidence="1">
    <location>
        <begin position="246"/>
        <end position="256"/>
    </location>
</feature>
<comment type="caution">
    <text evidence="4">The sequence shown here is derived from an EMBL/GenBank/DDBJ whole genome shotgun (WGS) entry which is preliminary data.</text>
</comment>
<dbReference type="Pfam" id="PF26366">
    <property type="entry name" value="DUF8094"/>
    <property type="match status" value="1"/>
</dbReference>
<keyword evidence="2" id="KW-0812">Transmembrane</keyword>
<dbReference type="EMBL" id="QUAB01000045">
    <property type="protein sequence ID" value="REJ04757.1"/>
    <property type="molecule type" value="Genomic_DNA"/>
</dbReference>
<dbReference type="OrthoDB" id="3265533at2"/>
<feature type="transmembrane region" description="Helical" evidence="2">
    <location>
        <begin position="267"/>
        <end position="289"/>
    </location>
</feature>
<feature type="transmembrane region" description="Helical" evidence="2">
    <location>
        <begin position="173"/>
        <end position="194"/>
    </location>
</feature>
<keyword evidence="4" id="KW-0808">Transferase</keyword>
<evidence type="ECO:0000313" key="5">
    <source>
        <dbReference type="Proteomes" id="UP000262172"/>
    </source>
</evidence>
<dbReference type="InterPro" id="IPR058407">
    <property type="entry name" value="DUF8094"/>
</dbReference>
<evidence type="ECO:0000256" key="2">
    <source>
        <dbReference type="SAM" id="Phobius"/>
    </source>
</evidence>
<feature type="region of interest" description="Disordered" evidence="1">
    <location>
        <begin position="292"/>
        <end position="311"/>
    </location>
</feature>
<dbReference type="AlphaFoldDB" id="A0A371NSN1"/>
<keyword evidence="2" id="KW-1133">Transmembrane helix</keyword>
<accession>A0A371NSN1</accession>
<feature type="region of interest" description="Disordered" evidence="1">
    <location>
        <begin position="201"/>
        <end position="261"/>
    </location>
</feature>
<dbReference type="Proteomes" id="UP000262172">
    <property type="component" value="Unassembled WGS sequence"/>
</dbReference>
<feature type="compositionally biased region" description="Low complexity" evidence="1">
    <location>
        <begin position="296"/>
        <end position="307"/>
    </location>
</feature>
<proteinExistence type="predicted"/>
<dbReference type="GO" id="GO:0016740">
    <property type="term" value="F:transferase activity"/>
    <property type="evidence" value="ECO:0007669"/>
    <property type="project" value="UniProtKB-KW"/>
</dbReference>
<dbReference type="RefSeq" id="WP_116242694.1">
    <property type="nucleotide sequence ID" value="NZ_QUAB01000045.1"/>
</dbReference>
<name>A0A371NSN1_9MICO</name>
<evidence type="ECO:0000313" key="4">
    <source>
        <dbReference type="EMBL" id="REJ04757.1"/>
    </source>
</evidence>
<gene>
    <name evidence="4" type="ORF">DY023_12630</name>
</gene>
<reference evidence="4 5" key="1">
    <citation type="submission" date="2018-08" db="EMBL/GenBank/DDBJ databases">
        <title>Isolation, diversity and antifungal activity of Actinobacteria from cow dung.</title>
        <authorList>
            <person name="Ling L."/>
        </authorList>
    </citation>
    <scope>NUCLEOTIDE SEQUENCE [LARGE SCALE GENOMIC DNA]</scope>
    <source>
        <strain evidence="4 5">NEAU-LLE</strain>
    </source>
</reference>
<evidence type="ECO:0000256" key="1">
    <source>
        <dbReference type="SAM" id="MobiDB-lite"/>
    </source>
</evidence>
<protein>
    <submittedName>
        <fullName evidence="4">Glycosyl transferase</fullName>
    </submittedName>
</protein>
<evidence type="ECO:0000259" key="3">
    <source>
        <dbReference type="Pfam" id="PF26366"/>
    </source>
</evidence>
<sequence>MRFVWAVVAFILAAVLIGAGVAQRTVFMGPSEVQMELPAGEPEPYVLISGDVLRAHPGQQTLLVRGEGDLFVAYGRTADMKAWLSDAEYDSITLNKQGEPRTKVVEAEVESASGSGRNPSGSDLWLDSFTEKDSLIANLQLPEGMSVLVARDGVEDAPSDILLTWPLKTTTPWAGPLFVLGALALLAGLVLYILGIRHQRRGKGPRRKGPGPLPPTQPIDLAVDPLPEREPISTGSVPTGEGADEPADKPAEEGRAHRSAHRMRRRLAVAIPAIGLTAVLATGCSAESWPQFDAETSPTPTPTVVAPDNQKPPAVTEAQAARILKDISTTVAAADEARDATQAATRLDGAVLEARTTDYALGAKNAKLGIPAPLPADKVEVVLPQATDSWPRTVLMLTKATDEKVPPVIFTMTQADPWANYRISTMSDMQASAQLPKLAPAWLGTTLVPPDSTFLMTPPSEVAAAFSSLVDDGEKSPYFGEFDDAAKEQAAAITASRAALVKGIADKGASKTTKITFDMTPSAFEPVSLATLDSGAIVSVSVVDTQTVAPTTPDAVIKFDGNPEAEALTGAKESKKGVRTTYGMQLFFAVPAQGASAQIQLLAFHQNILKVEIIK</sequence>